<dbReference type="CDD" id="cd01300">
    <property type="entry name" value="YtcJ_like"/>
    <property type="match status" value="1"/>
</dbReference>
<dbReference type="Pfam" id="PF07969">
    <property type="entry name" value="Amidohydro_3"/>
    <property type="match status" value="1"/>
</dbReference>
<name>A0ABY5SQM7_9MICO</name>
<dbReference type="PANTHER" id="PTHR22642:SF2">
    <property type="entry name" value="PROTEIN LONG AFTER FAR-RED 3"/>
    <property type="match status" value="1"/>
</dbReference>
<reference evidence="2" key="1">
    <citation type="submission" date="2022-03" db="EMBL/GenBank/DDBJ databases">
        <title>Brevibacterium spongiae sp. nov., isolated from marine sponge.</title>
        <authorList>
            <person name="Li Z."/>
            <person name="Zhang M."/>
        </authorList>
    </citation>
    <scope>NUCLEOTIDE SEQUENCE</scope>
    <source>
        <strain evidence="2">WHS-Z9</strain>
    </source>
</reference>
<keyword evidence="3" id="KW-1185">Reference proteome</keyword>
<organism evidence="2 3">
    <name type="scientific">Brevibacterium spongiae</name>
    <dbReference type="NCBI Taxonomy" id="2909672"/>
    <lineage>
        <taxon>Bacteria</taxon>
        <taxon>Bacillati</taxon>
        <taxon>Actinomycetota</taxon>
        <taxon>Actinomycetes</taxon>
        <taxon>Micrococcales</taxon>
        <taxon>Brevibacteriaceae</taxon>
        <taxon>Brevibacterium</taxon>
    </lineage>
</organism>
<dbReference type="EMBL" id="CP093443">
    <property type="protein sequence ID" value="UVI36857.1"/>
    <property type="molecule type" value="Genomic_DNA"/>
</dbReference>
<gene>
    <name evidence="2" type="ORF">L1F31_04150</name>
</gene>
<dbReference type="SUPFAM" id="SSF51556">
    <property type="entry name" value="Metallo-dependent hydrolases"/>
    <property type="match status" value="1"/>
</dbReference>
<dbReference type="PANTHER" id="PTHR22642">
    <property type="entry name" value="IMIDAZOLONEPROPIONASE"/>
    <property type="match status" value="1"/>
</dbReference>
<dbReference type="InterPro" id="IPR011059">
    <property type="entry name" value="Metal-dep_hydrolase_composite"/>
</dbReference>
<dbReference type="Proteomes" id="UP001064879">
    <property type="component" value="Chromosome"/>
</dbReference>
<evidence type="ECO:0000313" key="2">
    <source>
        <dbReference type="EMBL" id="UVI36857.1"/>
    </source>
</evidence>
<dbReference type="SUPFAM" id="SSF51338">
    <property type="entry name" value="Composite domain of metallo-dependent hydrolases"/>
    <property type="match status" value="1"/>
</dbReference>
<dbReference type="InterPro" id="IPR033932">
    <property type="entry name" value="YtcJ-like"/>
</dbReference>
<evidence type="ECO:0000313" key="3">
    <source>
        <dbReference type="Proteomes" id="UP001064879"/>
    </source>
</evidence>
<evidence type="ECO:0000259" key="1">
    <source>
        <dbReference type="Pfam" id="PF07969"/>
    </source>
</evidence>
<protein>
    <submittedName>
        <fullName evidence="2">Amidohydrolase</fullName>
    </submittedName>
</protein>
<sequence length="543" mass="57550">MRIDAIFTDLDAHTLDPARPRATKIGVFGNRIIGFDEELDGVTADRVESLGGATVLPGFNDVHCHTAWFGLTLASVDVTALPGGLDDVYSALEKAAATTPAGEWIDATGYAHRDYDGQYPELARLDEITGDRPLFMRQTSGHAAIVNTEAMRRAGILDADFEEPVGGKVVRDAAGHPTGLVEETAQALVQDLIRPYSLDTLVEAIDLATAYYAKEGLTSFGECGIAYGWIGHSPIEITAYLRAREEGKLRARAQLMPQADGLHTIAANSADGFGIGLDAGLRTGLGDNLISIGPVKFFMDGAMSGETAAMRENYAGKDHPGYLQDDPDVLRRQILDTYASGWSLAVHAIGDAAVDAAIENIVDAQKKYGRRAVPNRIEHAGLVHDEHLATLAEHGIVVTPQAAFAEAIGDGMNASLGADRRRLLYRAKSFIDAGVPMAGSSDRPCADGNVLRGIEAYVTRATRDGDVMGSAAECLSVDEAIAAYTSQAAIGSGQGADKGTLSRGKLADFVAVDTHPRNVAPDEISTIPIRATILGGTFTHDAR</sequence>
<accession>A0ABY5SQM7</accession>
<proteinExistence type="predicted"/>
<dbReference type="InterPro" id="IPR032466">
    <property type="entry name" value="Metal_Hydrolase"/>
</dbReference>
<dbReference type="Gene3D" id="2.30.40.10">
    <property type="entry name" value="Urease, subunit C, domain 1"/>
    <property type="match status" value="1"/>
</dbReference>
<dbReference type="InterPro" id="IPR013108">
    <property type="entry name" value="Amidohydro_3"/>
</dbReference>
<dbReference type="RefSeq" id="WP_265419423.1">
    <property type="nucleotide sequence ID" value="NZ_CP093443.1"/>
</dbReference>
<dbReference type="Gene3D" id="3.20.20.140">
    <property type="entry name" value="Metal-dependent hydrolases"/>
    <property type="match status" value="1"/>
</dbReference>
<dbReference type="Gene3D" id="3.10.310.70">
    <property type="match status" value="1"/>
</dbReference>
<feature type="domain" description="Amidohydrolase 3" evidence="1">
    <location>
        <begin position="47"/>
        <end position="539"/>
    </location>
</feature>